<keyword evidence="2" id="KW-1185">Reference proteome</keyword>
<sequence>MKITQRFRFSDYHDEKHKKNCRNKKFSKALKNVFHGLPSVKAVYGMSSQSGTDIEEQEDHEDIEGDSVVQNVKFRRICGWSFNDEEFELDPVFPTDPKYYSVLKQVRFGGGETDGEERMVQTEKQENLISDAFKATASFTNVEIFINILTFCGRWNSGISSF</sequence>
<evidence type="ECO:0000313" key="1">
    <source>
        <dbReference type="EMBL" id="KAH8495647.1"/>
    </source>
</evidence>
<dbReference type="AlphaFoldDB" id="A0A8T2XU34"/>
<comment type="caution">
    <text evidence="1">The sequence shown here is derived from an EMBL/GenBank/DDBJ whole genome shotgun (WGS) entry which is preliminary data.</text>
</comment>
<dbReference type="EMBL" id="JACEGQ020000010">
    <property type="protein sequence ID" value="KAH8495647.1"/>
    <property type="molecule type" value="Genomic_DNA"/>
</dbReference>
<organism evidence="1 2">
    <name type="scientific">Populus deltoides</name>
    <name type="common">Eastern poplar</name>
    <name type="synonym">Eastern cottonwood</name>
    <dbReference type="NCBI Taxonomy" id="3696"/>
    <lineage>
        <taxon>Eukaryota</taxon>
        <taxon>Viridiplantae</taxon>
        <taxon>Streptophyta</taxon>
        <taxon>Embryophyta</taxon>
        <taxon>Tracheophyta</taxon>
        <taxon>Spermatophyta</taxon>
        <taxon>Magnoliopsida</taxon>
        <taxon>eudicotyledons</taxon>
        <taxon>Gunneridae</taxon>
        <taxon>Pentapetalae</taxon>
        <taxon>rosids</taxon>
        <taxon>fabids</taxon>
        <taxon>Malpighiales</taxon>
        <taxon>Salicaceae</taxon>
        <taxon>Saliceae</taxon>
        <taxon>Populus</taxon>
    </lineage>
</organism>
<reference evidence="1" key="1">
    <citation type="journal article" date="2021" name="J. Hered.">
        <title>Genome Assembly of Salicaceae Populus deltoides (Eastern Cottonwood) I-69 Based on Nanopore Sequencing and Hi-C Technologies.</title>
        <authorList>
            <person name="Bai S."/>
            <person name="Wu H."/>
            <person name="Zhang J."/>
            <person name="Pan Z."/>
            <person name="Zhao W."/>
            <person name="Li Z."/>
            <person name="Tong C."/>
        </authorList>
    </citation>
    <scope>NUCLEOTIDE SEQUENCE</scope>
    <source>
        <tissue evidence="1">Leaf</tissue>
    </source>
</reference>
<evidence type="ECO:0000313" key="2">
    <source>
        <dbReference type="Proteomes" id="UP000807159"/>
    </source>
</evidence>
<accession>A0A8T2XU34</accession>
<name>A0A8T2XU34_POPDE</name>
<proteinExistence type="predicted"/>
<gene>
    <name evidence="1" type="ORF">H0E87_018719</name>
</gene>
<protein>
    <submittedName>
        <fullName evidence="1">Uncharacterized protein</fullName>
    </submittedName>
</protein>
<dbReference type="Proteomes" id="UP000807159">
    <property type="component" value="Chromosome 10"/>
</dbReference>